<evidence type="ECO:0000259" key="6">
    <source>
        <dbReference type="Pfam" id="PF01494"/>
    </source>
</evidence>
<evidence type="ECO:0000256" key="4">
    <source>
        <dbReference type="ARBA" id="ARBA00023002"/>
    </source>
</evidence>
<dbReference type="Gene3D" id="3.50.50.60">
    <property type="entry name" value="FAD/NAD(P)-binding domain"/>
    <property type="match status" value="1"/>
</dbReference>
<dbReference type="SUPFAM" id="SSF51905">
    <property type="entry name" value="FAD/NAD(P)-binding domain"/>
    <property type="match status" value="1"/>
</dbReference>
<dbReference type="GO" id="GO:0071949">
    <property type="term" value="F:FAD binding"/>
    <property type="evidence" value="ECO:0007669"/>
    <property type="project" value="InterPro"/>
</dbReference>
<dbReference type="InterPro" id="IPR002938">
    <property type="entry name" value="FAD-bd"/>
</dbReference>
<organism evidence="7 8">
    <name type="scientific">Aspergillus brasiliensis (strain CBS 101740 / IMI 381727 / IBT 21946)</name>
    <dbReference type="NCBI Taxonomy" id="767769"/>
    <lineage>
        <taxon>Eukaryota</taxon>
        <taxon>Fungi</taxon>
        <taxon>Dikarya</taxon>
        <taxon>Ascomycota</taxon>
        <taxon>Pezizomycotina</taxon>
        <taxon>Eurotiomycetes</taxon>
        <taxon>Eurotiomycetidae</taxon>
        <taxon>Eurotiales</taxon>
        <taxon>Aspergillaceae</taxon>
        <taxon>Aspergillus</taxon>
        <taxon>Aspergillus subgen. Circumdati</taxon>
    </lineage>
</organism>
<dbReference type="GeneID" id="93578355"/>
<dbReference type="PRINTS" id="PR00420">
    <property type="entry name" value="RNGMNOXGNASE"/>
</dbReference>
<dbReference type="EMBL" id="KV878692">
    <property type="protein sequence ID" value="OJJ67989.1"/>
    <property type="molecule type" value="Genomic_DNA"/>
</dbReference>
<gene>
    <name evidence="7" type="ORF">ASPBRDRAFT_47520</name>
</gene>
<keyword evidence="4" id="KW-0560">Oxidoreductase</keyword>
<protein>
    <recommendedName>
        <fullName evidence="6">FAD-binding domain-containing protein</fullName>
    </recommendedName>
</protein>
<reference evidence="8" key="1">
    <citation type="journal article" date="2017" name="Genome Biol.">
        <title>Comparative genomics reveals high biological diversity and specific adaptations in the industrially and medically important fungal genus Aspergillus.</title>
        <authorList>
            <person name="de Vries R.P."/>
            <person name="Riley R."/>
            <person name="Wiebenga A."/>
            <person name="Aguilar-Osorio G."/>
            <person name="Amillis S."/>
            <person name="Uchima C.A."/>
            <person name="Anderluh G."/>
            <person name="Asadollahi M."/>
            <person name="Askin M."/>
            <person name="Barry K."/>
            <person name="Battaglia E."/>
            <person name="Bayram O."/>
            <person name="Benocci T."/>
            <person name="Braus-Stromeyer S.A."/>
            <person name="Caldana C."/>
            <person name="Canovas D."/>
            <person name="Cerqueira G.C."/>
            <person name="Chen F."/>
            <person name="Chen W."/>
            <person name="Choi C."/>
            <person name="Clum A."/>
            <person name="Dos Santos R.A."/>
            <person name="Damasio A.R."/>
            <person name="Diallinas G."/>
            <person name="Emri T."/>
            <person name="Fekete E."/>
            <person name="Flipphi M."/>
            <person name="Freyberg S."/>
            <person name="Gallo A."/>
            <person name="Gournas C."/>
            <person name="Habgood R."/>
            <person name="Hainaut M."/>
            <person name="Harispe M.L."/>
            <person name="Henrissat B."/>
            <person name="Hilden K.S."/>
            <person name="Hope R."/>
            <person name="Hossain A."/>
            <person name="Karabika E."/>
            <person name="Karaffa L."/>
            <person name="Karanyi Z."/>
            <person name="Krasevec N."/>
            <person name="Kuo A."/>
            <person name="Kusch H."/>
            <person name="LaButti K."/>
            <person name="Lagendijk E.L."/>
            <person name="Lapidus A."/>
            <person name="Levasseur A."/>
            <person name="Lindquist E."/>
            <person name="Lipzen A."/>
            <person name="Logrieco A.F."/>
            <person name="MacCabe A."/>
            <person name="Maekelae M.R."/>
            <person name="Malavazi I."/>
            <person name="Melin P."/>
            <person name="Meyer V."/>
            <person name="Mielnichuk N."/>
            <person name="Miskei M."/>
            <person name="Molnar A.P."/>
            <person name="Mule G."/>
            <person name="Ngan C.Y."/>
            <person name="Orejas M."/>
            <person name="Orosz E."/>
            <person name="Ouedraogo J.P."/>
            <person name="Overkamp K.M."/>
            <person name="Park H.-S."/>
            <person name="Perrone G."/>
            <person name="Piumi F."/>
            <person name="Punt P.J."/>
            <person name="Ram A.F."/>
            <person name="Ramon A."/>
            <person name="Rauscher S."/>
            <person name="Record E."/>
            <person name="Riano-Pachon D.M."/>
            <person name="Robert V."/>
            <person name="Roehrig J."/>
            <person name="Ruller R."/>
            <person name="Salamov A."/>
            <person name="Salih N.S."/>
            <person name="Samson R.A."/>
            <person name="Sandor E."/>
            <person name="Sanguinetti M."/>
            <person name="Schuetze T."/>
            <person name="Sepcic K."/>
            <person name="Shelest E."/>
            <person name="Sherlock G."/>
            <person name="Sophianopoulou V."/>
            <person name="Squina F.M."/>
            <person name="Sun H."/>
            <person name="Susca A."/>
            <person name="Todd R.B."/>
            <person name="Tsang A."/>
            <person name="Unkles S.E."/>
            <person name="van de Wiele N."/>
            <person name="van Rossen-Uffink D."/>
            <person name="Oliveira J.V."/>
            <person name="Vesth T.C."/>
            <person name="Visser J."/>
            <person name="Yu J.-H."/>
            <person name="Zhou M."/>
            <person name="Andersen M.R."/>
            <person name="Archer D.B."/>
            <person name="Baker S.E."/>
            <person name="Benoit I."/>
            <person name="Brakhage A.A."/>
            <person name="Braus G.H."/>
            <person name="Fischer R."/>
            <person name="Frisvad J.C."/>
            <person name="Goldman G.H."/>
            <person name="Houbraken J."/>
            <person name="Oakley B."/>
            <person name="Pocsi I."/>
            <person name="Scazzocchio C."/>
            <person name="Seiboth B."/>
            <person name="vanKuyk P.A."/>
            <person name="Wortman J."/>
            <person name="Dyer P.S."/>
            <person name="Grigoriev I.V."/>
        </authorList>
    </citation>
    <scope>NUCLEOTIDE SEQUENCE [LARGE SCALE GENOMIC DNA]</scope>
    <source>
        <strain evidence="8">CBS 101740 / IMI 381727 / IBT 21946</strain>
    </source>
</reference>
<comment type="similarity">
    <text evidence="1">Belongs to the paxM FAD-dependent monooxygenase family.</text>
</comment>
<dbReference type="OrthoDB" id="16820at2759"/>
<dbReference type="VEuPathDB" id="FungiDB:ASPBRDRAFT_47520"/>
<accession>A0A1L9U8J4</accession>
<evidence type="ECO:0000313" key="7">
    <source>
        <dbReference type="EMBL" id="OJJ67989.1"/>
    </source>
</evidence>
<evidence type="ECO:0000256" key="5">
    <source>
        <dbReference type="ARBA" id="ARBA00023033"/>
    </source>
</evidence>
<dbReference type="PANTHER" id="PTHR13789:SF309">
    <property type="entry name" value="PUTATIVE (AFU_ORTHOLOGUE AFUA_6G14510)-RELATED"/>
    <property type="match status" value="1"/>
</dbReference>
<dbReference type="Pfam" id="PF01494">
    <property type="entry name" value="FAD_binding_3"/>
    <property type="match status" value="1"/>
</dbReference>
<evidence type="ECO:0000256" key="3">
    <source>
        <dbReference type="ARBA" id="ARBA00022827"/>
    </source>
</evidence>
<evidence type="ECO:0000256" key="1">
    <source>
        <dbReference type="ARBA" id="ARBA00007992"/>
    </source>
</evidence>
<dbReference type="InterPro" id="IPR050493">
    <property type="entry name" value="FAD-dep_Monooxygenase_BioMet"/>
</dbReference>
<dbReference type="STRING" id="767769.A0A1L9U8J4"/>
<dbReference type="OMA" id="MWWSTYE"/>
<dbReference type="InterPro" id="IPR036188">
    <property type="entry name" value="FAD/NAD-bd_sf"/>
</dbReference>
<dbReference type="AlphaFoldDB" id="A0A1L9U8J4"/>
<keyword evidence="2" id="KW-0285">Flavoprotein</keyword>
<feature type="domain" description="FAD-binding" evidence="6">
    <location>
        <begin position="329"/>
        <end position="369"/>
    </location>
</feature>
<dbReference type="RefSeq" id="XP_067475238.1">
    <property type="nucleotide sequence ID" value="XM_067625867.1"/>
</dbReference>
<keyword evidence="5" id="KW-0503">Monooxygenase</keyword>
<evidence type="ECO:0000256" key="2">
    <source>
        <dbReference type="ARBA" id="ARBA00022630"/>
    </source>
</evidence>
<sequence>MKIVIIGAGISGCAAYLTLRKHLPPPPPPTQDHEYTIYEAHSTSSSNPTIGGALGIAPNGLRILERLDSDLLRDAVRGGYMVNHGNLKDKHGRVLMRLPCSSSSTTTSSGGSDKGKEIHLLGTSRHNIWQCLRARVPDEIIINKRVASVRAHSTERNVITFVDGSEPVEADLVVGADGLWSVVRKALFDGEDAYPPHYEGLIGIGGFLPTPRDSDIPLPGAGSMNFLFSGSGFFGYFYSNTSSPDTSDTSSAYSVSSSPGNTIAWWTTYSPPHTSTPPKSQNINIDMNDMLAQLHTRYTTWTDPLVHHILNSIEVESIYPTWTTPPLPTWSKEGIVLVGDAAHALPTTSGQGASQALEDAEVLARLVAHEVGIIYQQQMSGGMVSGIDILSRVGEKQALQMACKKYMGMRMPRVQRILDRARTVQGSKRDSRFGWVGELVMYWGMWILGFFPSLLSRQQQEVFDYDLPGEVERVLDEFTS</sequence>
<keyword evidence="3" id="KW-0274">FAD</keyword>
<dbReference type="GO" id="GO:0004497">
    <property type="term" value="F:monooxygenase activity"/>
    <property type="evidence" value="ECO:0007669"/>
    <property type="project" value="UniProtKB-KW"/>
</dbReference>
<dbReference type="PANTHER" id="PTHR13789">
    <property type="entry name" value="MONOOXYGENASE"/>
    <property type="match status" value="1"/>
</dbReference>
<name>A0A1L9U8J4_ASPBC</name>
<evidence type="ECO:0000313" key="8">
    <source>
        <dbReference type="Proteomes" id="UP000184499"/>
    </source>
</evidence>
<proteinExistence type="inferred from homology"/>
<dbReference type="Proteomes" id="UP000184499">
    <property type="component" value="Unassembled WGS sequence"/>
</dbReference>
<keyword evidence="8" id="KW-1185">Reference proteome</keyword>